<dbReference type="AlphaFoldDB" id="A0AAQ4EFN6"/>
<gene>
    <name evidence="1" type="ORF">V5799_011981</name>
</gene>
<name>A0AAQ4EFN6_AMBAM</name>
<comment type="caution">
    <text evidence="1">The sequence shown here is derived from an EMBL/GenBank/DDBJ whole genome shotgun (WGS) entry which is preliminary data.</text>
</comment>
<evidence type="ECO:0000313" key="2">
    <source>
        <dbReference type="Proteomes" id="UP001321473"/>
    </source>
</evidence>
<proteinExistence type="predicted"/>
<evidence type="ECO:0000313" key="1">
    <source>
        <dbReference type="EMBL" id="KAK8773484.1"/>
    </source>
</evidence>
<reference evidence="1 2" key="1">
    <citation type="journal article" date="2023" name="Arcadia Sci">
        <title>De novo assembly of a long-read Amblyomma americanum tick genome.</title>
        <authorList>
            <person name="Chou S."/>
            <person name="Poskanzer K.E."/>
            <person name="Rollins M."/>
            <person name="Thuy-Boun P.S."/>
        </authorList>
    </citation>
    <scope>NUCLEOTIDE SEQUENCE [LARGE SCALE GENOMIC DNA]</scope>
    <source>
        <strain evidence="1">F_SG_1</strain>
        <tissue evidence="1">Salivary glands</tissue>
    </source>
</reference>
<keyword evidence="2" id="KW-1185">Reference proteome</keyword>
<dbReference type="EMBL" id="JARKHS020016836">
    <property type="protein sequence ID" value="KAK8773484.1"/>
    <property type="molecule type" value="Genomic_DNA"/>
</dbReference>
<dbReference type="Proteomes" id="UP001321473">
    <property type="component" value="Unassembled WGS sequence"/>
</dbReference>
<sequence length="88" mass="9917">MLMDLLGSQQPTRVFSNDFVSGVPLGFGDHPDYVPSIFEHKNDSRIGAVARSLRIQPALGRVLTERDMQCGVPVARERTFQRNWSQLC</sequence>
<protein>
    <submittedName>
        <fullName evidence="1">Uncharacterized protein</fullName>
    </submittedName>
</protein>
<organism evidence="1 2">
    <name type="scientific">Amblyomma americanum</name>
    <name type="common">Lone star tick</name>
    <dbReference type="NCBI Taxonomy" id="6943"/>
    <lineage>
        <taxon>Eukaryota</taxon>
        <taxon>Metazoa</taxon>
        <taxon>Ecdysozoa</taxon>
        <taxon>Arthropoda</taxon>
        <taxon>Chelicerata</taxon>
        <taxon>Arachnida</taxon>
        <taxon>Acari</taxon>
        <taxon>Parasitiformes</taxon>
        <taxon>Ixodida</taxon>
        <taxon>Ixodoidea</taxon>
        <taxon>Ixodidae</taxon>
        <taxon>Amblyomminae</taxon>
        <taxon>Amblyomma</taxon>
    </lineage>
</organism>
<accession>A0AAQ4EFN6</accession>